<dbReference type="PRINTS" id="PR00405">
    <property type="entry name" value="REVINTRACTNG"/>
</dbReference>
<evidence type="ECO:0000259" key="8">
    <source>
        <dbReference type="PROSITE" id="PS50115"/>
    </source>
</evidence>
<evidence type="ECO:0000256" key="3">
    <source>
        <dbReference type="ARBA" id="ARBA00022771"/>
    </source>
</evidence>
<dbReference type="CDD" id="cd08204">
    <property type="entry name" value="ArfGap"/>
    <property type="match status" value="1"/>
</dbReference>
<evidence type="ECO:0000256" key="2">
    <source>
        <dbReference type="ARBA" id="ARBA00022723"/>
    </source>
</evidence>
<dbReference type="PANTHER" id="PTHR46220:SF1">
    <property type="entry name" value="ADP-RIBOSYLATION FACTOR GTPASE-ACTIVATING PROTEIN AGD12"/>
    <property type="match status" value="1"/>
</dbReference>
<dbReference type="InterPro" id="IPR044518">
    <property type="entry name" value="ARF_GAP_AGD11/12/13"/>
</dbReference>
<dbReference type="PANTHER" id="PTHR46220">
    <property type="entry name" value="ADP-RIBOSYLATION FACTOR GTPASE-ACTIVATING PROTEIN AGD12"/>
    <property type="match status" value="1"/>
</dbReference>
<dbReference type="InterPro" id="IPR035892">
    <property type="entry name" value="C2_domain_sf"/>
</dbReference>
<feature type="domain" description="C2" evidence="7">
    <location>
        <begin position="156"/>
        <end position="273"/>
    </location>
</feature>
<dbReference type="InterPro" id="IPR001164">
    <property type="entry name" value="ArfGAP_dom"/>
</dbReference>
<sequence>MSSAHFANLESGNKNKLKALLRKSDNRICADCSTPNPKWASSNIGVFICVKCSGVHRGLGSHISKVLSVSLDEWTDDEINSMIEVGGNSYANAIYEAFLPRDYLKPKADASTEERTAFIRSKYELQEFLTPSLRIVSQNYSKSTSMMNVGDFSENDDGAFKSETSNRTEGMVEFIGILHAKVVKGTRLAVRDMLTSDPYVVLISGQQKAQTTIAHSNLNPIWNEVLKLSIPLDYGPLKVEVYDHDTLSKDDIMGEAEIDLQPLINSASAFKNPELLGDIQIGKWHKSEDNALAEDSTVNIVEGKVKQVVLVKLQNVESGMIELELEWMSLDQ</sequence>
<keyword evidence="4" id="KW-0862">Zinc</keyword>
<evidence type="ECO:0000256" key="5">
    <source>
        <dbReference type="ARBA" id="ARBA00022837"/>
    </source>
</evidence>
<evidence type="ECO:0000259" key="7">
    <source>
        <dbReference type="PROSITE" id="PS50004"/>
    </source>
</evidence>
<dbReference type="InterPro" id="IPR038508">
    <property type="entry name" value="ArfGAP_dom_sf"/>
</dbReference>
<dbReference type="InterPro" id="IPR037278">
    <property type="entry name" value="ARFGAP/RecO"/>
</dbReference>
<dbReference type="Pfam" id="PF01412">
    <property type="entry name" value="ArfGap"/>
    <property type="match status" value="1"/>
</dbReference>
<reference evidence="10" key="1">
    <citation type="journal article" date="2016" name="Nature">
        <title>The genome of the seagrass Zostera marina reveals angiosperm adaptation to the sea.</title>
        <authorList>
            <person name="Olsen J.L."/>
            <person name="Rouze P."/>
            <person name="Verhelst B."/>
            <person name="Lin Y.-C."/>
            <person name="Bayer T."/>
            <person name="Collen J."/>
            <person name="Dattolo E."/>
            <person name="De Paoli E."/>
            <person name="Dittami S."/>
            <person name="Maumus F."/>
            <person name="Michel G."/>
            <person name="Kersting A."/>
            <person name="Lauritano C."/>
            <person name="Lohaus R."/>
            <person name="Toepel M."/>
            <person name="Tonon T."/>
            <person name="Vanneste K."/>
            <person name="Amirebrahimi M."/>
            <person name="Brakel J."/>
            <person name="Bostroem C."/>
            <person name="Chovatia M."/>
            <person name="Grimwood J."/>
            <person name="Jenkins J.W."/>
            <person name="Jueterbock A."/>
            <person name="Mraz A."/>
            <person name="Stam W.T."/>
            <person name="Tice H."/>
            <person name="Bornberg-Bauer E."/>
            <person name="Green P.J."/>
            <person name="Pearson G.A."/>
            <person name="Procaccini G."/>
            <person name="Duarte C.M."/>
            <person name="Schmutz J."/>
            <person name="Reusch T.B.H."/>
            <person name="Van de Peer Y."/>
        </authorList>
    </citation>
    <scope>NUCLEOTIDE SEQUENCE [LARGE SCALE GENOMIC DNA]</scope>
    <source>
        <strain evidence="10">cv. Finnish</strain>
    </source>
</reference>
<dbReference type="SMART" id="SM00105">
    <property type="entry name" value="ArfGap"/>
    <property type="match status" value="1"/>
</dbReference>
<dbReference type="SUPFAM" id="SSF49562">
    <property type="entry name" value="C2 domain (Calcium/lipid-binding domain, CaLB)"/>
    <property type="match status" value="1"/>
</dbReference>
<dbReference type="FunFam" id="1.10.220.150:FF:000009">
    <property type="entry name" value="stromal membrane-associated protein 1 isoform X1"/>
    <property type="match status" value="1"/>
</dbReference>
<proteinExistence type="predicted"/>
<accession>A0A0K9NI41</accession>
<dbReference type="Gene3D" id="1.10.220.150">
    <property type="entry name" value="Arf GTPase activating protein"/>
    <property type="match status" value="1"/>
</dbReference>
<dbReference type="Gene3D" id="2.60.40.150">
    <property type="entry name" value="C2 domain"/>
    <property type="match status" value="1"/>
</dbReference>
<dbReference type="Pfam" id="PF00168">
    <property type="entry name" value="C2"/>
    <property type="match status" value="1"/>
</dbReference>
<keyword evidence="3 6" id="KW-0863">Zinc-finger</keyword>
<dbReference type="GO" id="GO:0005543">
    <property type="term" value="F:phospholipid binding"/>
    <property type="evidence" value="ECO:0007669"/>
    <property type="project" value="InterPro"/>
</dbReference>
<dbReference type="EMBL" id="LFYR01002184">
    <property type="protein sequence ID" value="KMZ56429.1"/>
    <property type="molecule type" value="Genomic_DNA"/>
</dbReference>
<evidence type="ECO:0000256" key="6">
    <source>
        <dbReference type="PROSITE-ProRule" id="PRU00288"/>
    </source>
</evidence>
<keyword evidence="5" id="KW-0106">Calcium</keyword>
<evidence type="ECO:0000256" key="4">
    <source>
        <dbReference type="ARBA" id="ARBA00022833"/>
    </source>
</evidence>
<dbReference type="Proteomes" id="UP000036987">
    <property type="component" value="Unassembled WGS sequence"/>
</dbReference>
<protein>
    <submittedName>
        <fullName evidence="9">ARF-GAP domain 13</fullName>
    </submittedName>
</protein>
<evidence type="ECO:0000313" key="9">
    <source>
        <dbReference type="EMBL" id="KMZ56429.1"/>
    </source>
</evidence>
<dbReference type="AlphaFoldDB" id="A0A0K9NI41"/>
<dbReference type="PROSITE" id="PS50115">
    <property type="entry name" value="ARFGAP"/>
    <property type="match status" value="1"/>
</dbReference>
<dbReference type="OrthoDB" id="73919at2759"/>
<organism evidence="9 10">
    <name type="scientific">Zostera marina</name>
    <name type="common">Eelgrass</name>
    <dbReference type="NCBI Taxonomy" id="29655"/>
    <lineage>
        <taxon>Eukaryota</taxon>
        <taxon>Viridiplantae</taxon>
        <taxon>Streptophyta</taxon>
        <taxon>Embryophyta</taxon>
        <taxon>Tracheophyta</taxon>
        <taxon>Spermatophyta</taxon>
        <taxon>Magnoliopsida</taxon>
        <taxon>Liliopsida</taxon>
        <taxon>Zosteraceae</taxon>
        <taxon>Zostera</taxon>
    </lineage>
</organism>
<comment type="caution">
    <text evidence="9">The sequence shown here is derived from an EMBL/GenBank/DDBJ whole genome shotgun (WGS) entry which is preliminary data.</text>
</comment>
<keyword evidence="2" id="KW-0479">Metal-binding</keyword>
<dbReference type="OMA" id="EHYGQMK"/>
<dbReference type="SMART" id="SM00239">
    <property type="entry name" value="C2"/>
    <property type="match status" value="1"/>
</dbReference>
<evidence type="ECO:0000256" key="1">
    <source>
        <dbReference type="ARBA" id="ARBA00022468"/>
    </source>
</evidence>
<dbReference type="GO" id="GO:0005096">
    <property type="term" value="F:GTPase activator activity"/>
    <property type="evidence" value="ECO:0007669"/>
    <property type="project" value="UniProtKB-KW"/>
</dbReference>
<evidence type="ECO:0000313" key="10">
    <source>
        <dbReference type="Proteomes" id="UP000036987"/>
    </source>
</evidence>
<dbReference type="SUPFAM" id="SSF57863">
    <property type="entry name" value="ArfGap/RecO-like zinc finger"/>
    <property type="match status" value="1"/>
</dbReference>
<dbReference type="PROSITE" id="PS50004">
    <property type="entry name" value="C2"/>
    <property type="match status" value="1"/>
</dbReference>
<keyword evidence="10" id="KW-1185">Reference proteome</keyword>
<feature type="domain" description="Arf-GAP" evidence="8">
    <location>
        <begin position="14"/>
        <end position="137"/>
    </location>
</feature>
<dbReference type="GO" id="GO:0008270">
    <property type="term" value="F:zinc ion binding"/>
    <property type="evidence" value="ECO:0007669"/>
    <property type="project" value="UniProtKB-KW"/>
</dbReference>
<keyword evidence="1" id="KW-0343">GTPase activation</keyword>
<dbReference type="InterPro" id="IPR000008">
    <property type="entry name" value="C2_dom"/>
</dbReference>
<dbReference type="FunFam" id="2.60.40.150:FF:000190">
    <property type="entry name" value="ADP-ribosylation factor GTPase-activating protein AGD12"/>
    <property type="match status" value="1"/>
</dbReference>
<name>A0A0K9NI41_ZOSMR</name>
<gene>
    <name evidence="9" type="ORF">ZOSMA_95G00230</name>
</gene>